<evidence type="ECO:0000256" key="1">
    <source>
        <dbReference type="ARBA" id="ARBA00004123"/>
    </source>
</evidence>
<feature type="domain" description="C2H2-type" evidence="11">
    <location>
        <begin position="369"/>
        <end position="396"/>
    </location>
</feature>
<dbReference type="EMBL" id="HBUE01211482">
    <property type="protein sequence ID" value="CAG6534669.1"/>
    <property type="molecule type" value="Transcribed_RNA"/>
</dbReference>
<dbReference type="Pfam" id="PF00096">
    <property type="entry name" value="zf-C2H2"/>
    <property type="match status" value="5"/>
</dbReference>
<dbReference type="FunFam" id="3.30.160.60:FF:000446">
    <property type="entry name" value="Zinc finger protein"/>
    <property type="match status" value="1"/>
</dbReference>
<dbReference type="GO" id="GO:0000977">
    <property type="term" value="F:RNA polymerase II transcription regulatory region sequence-specific DNA binding"/>
    <property type="evidence" value="ECO:0007669"/>
    <property type="project" value="TreeGrafter"/>
</dbReference>
<keyword evidence="4 8" id="KW-0863">Zinc-finger</keyword>
<reference evidence="13" key="1">
    <citation type="submission" date="2021-05" db="EMBL/GenBank/DDBJ databases">
        <authorList>
            <person name="Alioto T."/>
            <person name="Alioto T."/>
            <person name="Gomez Garrido J."/>
        </authorList>
    </citation>
    <scope>NUCLEOTIDE SEQUENCE</scope>
</reference>
<dbReference type="AlphaFoldDB" id="A0A8D8KFH8"/>
<dbReference type="PANTHER" id="PTHR24381:SF393">
    <property type="entry name" value="CHROMATIN-LINKED ADAPTOR FOR MSL PROTEINS, ISOFORM B"/>
    <property type="match status" value="1"/>
</dbReference>
<evidence type="ECO:0000256" key="6">
    <source>
        <dbReference type="ARBA" id="ARBA00023242"/>
    </source>
</evidence>
<feature type="domain" description="C2H2-type" evidence="11">
    <location>
        <begin position="397"/>
        <end position="424"/>
    </location>
</feature>
<feature type="domain" description="C2H2-type" evidence="11">
    <location>
        <begin position="426"/>
        <end position="453"/>
    </location>
</feature>
<dbReference type="PROSITE" id="PS00028">
    <property type="entry name" value="ZINC_FINGER_C2H2_1"/>
    <property type="match status" value="9"/>
</dbReference>
<dbReference type="GO" id="GO:0000981">
    <property type="term" value="F:DNA-binding transcription factor activity, RNA polymerase II-specific"/>
    <property type="evidence" value="ECO:0007669"/>
    <property type="project" value="TreeGrafter"/>
</dbReference>
<dbReference type="Gene3D" id="3.30.160.60">
    <property type="entry name" value="Classic Zinc Finger"/>
    <property type="match status" value="7"/>
</dbReference>
<feature type="binding site" evidence="9">
    <location>
        <position position="39"/>
    </location>
    <ligand>
        <name>Zn(2+)</name>
        <dbReference type="ChEBI" id="CHEBI:29105"/>
    </ligand>
</feature>
<dbReference type="SMART" id="SM00355">
    <property type="entry name" value="ZnF_C2H2"/>
    <property type="match status" value="11"/>
</dbReference>
<evidence type="ECO:0000256" key="4">
    <source>
        <dbReference type="ARBA" id="ARBA00022771"/>
    </source>
</evidence>
<organism evidence="13">
    <name type="scientific">Culex pipiens</name>
    <name type="common">House mosquito</name>
    <dbReference type="NCBI Taxonomy" id="7175"/>
    <lineage>
        <taxon>Eukaryota</taxon>
        <taxon>Metazoa</taxon>
        <taxon>Ecdysozoa</taxon>
        <taxon>Arthropoda</taxon>
        <taxon>Hexapoda</taxon>
        <taxon>Insecta</taxon>
        <taxon>Pterygota</taxon>
        <taxon>Neoptera</taxon>
        <taxon>Endopterygota</taxon>
        <taxon>Diptera</taxon>
        <taxon>Nematocera</taxon>
        <taxon>Culicoidea</taxon>
        <taxon>Culicidae</taxon>
        <taxon>Culicinae</taxon>
        <taxon>Culicini</taxon>
        <taxon>Culex</taxon>
        <taxon>Culex</taxon>
    </lineage>
</organism>
<feature type="region of interest" description="Disordered" evidence="10">
    <location>
        <begin position="161"/>
        <end position="193"/>
    </location>
</feature>
<evidence type="ECO:0000313" key="13">
    <source>
        <dbReference type="EMBL" id="CAG6586617.1"/>
    </source>
</evidence>
<dbReference type="EMBL" id="HBUE01317917">
    <property type="protein sequence ID" value="CAG6586617.1"/>
    <property type="molecule type" value="Transcribed_RNA"/>
</dbReference>
<dbReference type="PROSITE" id="PS51915">
    <property type="entry name" value="ZAD"/>
    <property type="match status" value="1"/>
</dbReference>
<dbReference type="GO" id="GO:0005634">
    <property type="term" value="C:nucleus"/>
    <property type="evidence" value="ECO:0007669"/>
    <property type="project" value="UniProtKB-SubCell"/>
</dbReference>
<dbReference type="GO" id="GO:0008270">
    <property type="term" value="F:zinc ion binding"/>
    <property type="evidence" value="ECO:0007669"/>
    <property type="project" value="UniProtKB-UniRule"/>
</dbReference>
<dbReference type="PROSITE" id="PS50157">
    <property type="entry name" value="ZINC_FINGER_C2H2_2"/>
    <property type="match status" value="8"/>
</dbReference>
<evidence type="ECO:0000256" key="7">
    <source>
        <dbReference type="ARBA" id="ARBA00068876"/>
    </source>
</evidence>
<dbReference type="FunFam" id="3.30.160.60:FF:000065">
    <property type="entry name" value="B-cell CLL/lymphoma 6, member B"/>
    <property type="match status" value="2"/>
</dbReference>
<feature type="domain" description="ZAD" evidence="12">
    <location>
        <begin position="37"/>
        <end position="111"/>
    </location>
</feature>
<dbReference type="Pfam" id="PF07776">
    <property type="entry name" value="zf-AD"/>
    <property type="match status" value="1"/>
</dbReference>
<dbReference type="SMART" id="SM00868">
    <property type="entry name" value="zf-AD"/>
    <property type="match status" value="1"/>
</dbReference>
<evidence type="ECO:0000256" key="8">
    <source>
        <dbReference type="PROSITE-ProRule" id="PRU00042"/>
    </source>
</evidence>
<protein>
    <recommendedName>
        <fullName evidence="7">Zinc finger protein 865</fullName>
    </recommendedName>
</protein>
<dbReference type="PANTHER" id="PTHR24381">
    <property type="entry name" value="ZINC FINGER PROTEIN"/>
    <property type="match status" value="1"/>
</dbReference>
<feature type="binding site" evidence="9">
    <location>
        <position position="84"/>
    </location>
    <ligand>
        <name>Zn(2+)</name>
        <dbReference type="ChEBI" id="CHEBI:29105"/>
    </ligand>
</feature>
<keyword evidence="6" id="KW-0539">Nucleus</keyword>
<dbReference type="InterPro" id="IPR036236">
    <property type="entry name" value="Znf_C2H2_sf"/>
</dbReference>
<evidence type="ECO:0000256" key="2">
    <source>
        <dbReference type="ARBA" id="ARBA00022723"/>
    </source>
</evidence>
<proteinExistence type="predicted"/>
<keyword evidence="2 9" id="KW-0479">Metal-binding</keyword>
<dbReference type="FunFam" id="3.30.160.60:FF:000145">
    <property type="entry name" value="Zinc finger protein 574"/>
    <property type="match status" value="1"/>
</dbReference>
<evidence type="ECO:0000256" key="5">
    <source>
        <dbReference type="ARBA" id="ARBA00022833"/>
    </source>
</evidence>
<evidence type="ECO:0000259" key="12">
    <source>
        <dbReference type="PROSITE" id="PS51915"/>
    </source>
</evidence>
<feature type="binding site" evidence="9">
    <location>
        <position position="87"/>
    </location>
    <ligand>
        <name>Zn(2+)</name>
        <dbReference type="ChEBI" id="CHEBI:29105"/>
    </ligand>
</feature>
<evidence type="ECO:0000259" key="11">
    <source>
        <dbReference type="PROSITE" id="PS50157"/>
    </source>
</evidence>
<accession>A0A8D8KFH8</accession>
<feature type="domain" description="C2H2-type" evidence="11">
    <location>
        <begin position="455"/>
        <end position="482"/>
    </location>
</feature>
<feature type="binding site" evidence="9">
    <location>
        <position position="42"/>
    </location>
    <ligand>
        <name>Zn(2+)</name>
        <dbReference type="ChEBI" id="CHEBI:29105"/>
    </ligand>
</feature>
<dbReference type="SUPFAM" id="SSF57667">
    <property type="entry name" value="beta-beta-alpha zinc fingers"/>
    <property type="match status" value="5"/>
</dbReference>
<sequence>MIEAECFVNNHQHVVHWLAYLSFVLILSGKEMEAKQGPCRICFVSLGGNISLSDSFNGSSLIEMLRCCVKQEVHEDDGLPYECCTSCKDDLLVAYSLVVRFLESDAKFRKLLEDASSVERLSEKEPRTDCSVKSEYKLGEELVYVEPFVDTSNDAAEITAIKDESADSSEDEDEFDALSDGEDHEEQAEEVRVTRSNYISTPKRCCRCKTRLHSIEQVQEHSKIHEESRITDPRRIKLRPYECSNCYKRYTKQRALELHQREMYADKPFQCDECEEDFHSASHLEEHKDSHGKERIPKKGPFPKCCACYQQFESEDQLRAHGDEVHLPESQKSLSENENQFSCDVCYRRYKSKRILMDHKSKPYRTKQYQCSQCGRIFRDKCALSDHERCHQGERPFVCAVCSKTFAIKDSFRKHVKSHSIEEDRFKCEICQKGFKTKGNLKDHYITHAPDYRPLSCSLCSATFARKSCLNSHMRMHTGEKPFKCDQCDASYAFSTDLKRHRMAHQGIKPFVCTICGRGYPRKDYLRKHMANHLTQT</sequence>
<comment type="subcellular location">
    <subcellularLocation>
        <location evidence="1">Nucleus</location>
    </subcellularLocation>
</comment>
<evidence type="ECO:0000256" key="3">
    <source>
        <dbReference type="ARBA" id="ARBA00022737"/>
    </source>
</evidence>
<keyword evidence="5 9" id="KW-0862">Zinc</keyword>
<keyword evidence="3" id="KW-0677">Repeat</keyword>
<feature type="domain" description="C2H2-type" evidence="11">
    <location>
        <begin position="241"/>
        <end position="268"/>
    </location>
</feature>
<feature type="domain" description="C2H2-type" evidence="11">
    <location>
        <begin position="511"/>
        <end position="537"/>
    </location>
</feature>
<name>A0A8D8KFH8_CULPI</name>
<feature type="domain" description="C2H2-type" evidence="11">
    <location>
        <begin position="269"/>
        <end position="296"/>
    </location>
</feature>
<dbReference type="FunFam" id="3.30.160.60:FF:000100">
    <property type="entry name" value="Zinc finger 45-like"/>
    <property type="match status" value="1"/>
</dbReference>
<evidence type="ECO:0000256" key="9">
    <source>
        <dbReference type="PROSITE-ProRule" id="PRU01263"/>
    </source>
</evidence>
<feature type="domain" description="C2H2-type" evidence="11">
    <location>
        <begin position="483"/>
        <end position="510"/>
    </location>
</feature>
<dbReference type="InterPro" id="IPR012934">
    <property type="entry name" value="Znf_AD"/>
</dbReference>
<evidence type="ECO:0000256" key="10">
    <source>
        <dbReference type="SAM" id="MobiDB-lite"/>
    </source>
</evidence>
<feature type="compositionally biased region" description="Acidic residues" evidence="10">
    <location>
        <begin position="166"/>
        <end position="188"/>
    </location>
</feature>
<dbReference type="InterPro" id="IPR013087">
    <property type="entry name" value="Znf_C2H2_type"/>
</dbReference>
<dbReference type="SUPFAM" id="SSF57716">
    <property type="entry name" value="Glucocorticoid receptor-like (DNA-binding domain)"/>
    <property type="match status" value="1"/>
</dbReference>